<reference evidence="13 14" key="1">
    <citation type="journal article" date="2018" name="BMC Genomics">
        <title>Comparative genome analyses reveal sequence features reflecting distinct modes of host-adaptation between dicot and monocot powdery mildew.</title>
        <authorList>
            <person name="Wu Y."/>
            <person name="Ma X."/>
            <person name="Pan Z."/>
            <person name="Kale S.D."/>
            <person name="Song Y."/>
            <person name="King H."/>
            <person name="Zhang Q."/>
            <person name="Presley C."/>
            <person name="Deng X."/>
            <person name="Wei C.I."/>
            <person name="Xiao S."/>
        </authorList>
    </citation>
    <scope>NUCLEOTIDE SEQUENCE [LARGE SCALE GENOMIC DNA]</scope>
    <source>
        <strain evidence="13">UMSG2</strain>
    </source>
</reference>
<dbReference type="GO" id="GO:0005664">
    <property type="term" value="C:nuclear origin of replication recognition complex"/>
    <property type="evidence" value="ECO:0007669"/>
    <property type="project" value="TreeGrafter"/>
</dbReference>
<feature type="region of interest" description="Disordered" evidence="11">
    <location>
        <begin position="71"/>
        <end position="90"/>
    </location>
</feature>
<evidence type="ECO:0000256" key="6">
    <source>
        <dbReference type="ARBA" id="ARBA00022771"/>
    </source>
</evidence>
<keyword evidence="14" id="KW-1185">Reference proteome</keyword>
<feature type="compositionally biased region" description="Basic and acidic residues" evidence="11">
    <location>
        <begin position="12"/>
        <end position="25"/>
    </location>
</feature>
<dbReference type="PROSITE" id="PS50016">
    <property type="entry name" value="ZF_PHD_2"/>
    <property type="match status" value="1"/>
</dbReference>
<keyword evidence="8" id="KW-0238">DNA-binding</keyword>
<feature type="region of interest" description="Disordered" evidence="11">
    <location>
        <begin position="1"/>
        <end position="53"/>
    </location>
</feature>
<feature type="domain" description="PHD-type" evidence="12">
    <location>
        <begin position="329"/>
        <end position="380"/>
    </location>
</feature>
<dbReference type="PANTHER" id="PTHR12087:SF0">
    <property type="entry name" value="ORIGIN RECOGNITION COMPLEX SUBUNIT 4"/>
    <property type="match status" value="1"/>
</dbReference>
<evidence type="ECO:0000256" key="2">
    <source>
        <dbReference type="ARBA" id="ARBA00005334"/>
    </source>
</evidence>
<dbReference type="FunFam" id="3.40.50.300:FF:001597">
    <property type="entry name" value="Origin recognition complex subunit Orc4"/>
    <property type="match status" value="1"/>
</dbReference>
<evidence type="ECO:0000313" key="14">
    <source>
        <dbReference type="Proteomes" id="UP000286134"/>
    </source>
</evidence>
<keyword evidence="5" id="KW-0479">Metal-binding</keyword>
<evidence type="ECO:0000256" key="4">
    <source>
        <dbReference type="ARBA" id="ARBA00022705"/>
    </source>
</evidence>
<dbReference type="CDD" id="cd00009">
    <property type="entry name" value="AAA"/>
    <property type="match status" value="1"/>
</dbReference>
<evidence type="ECO:0000256" key="5">
    <source>
        <dbReference type="ARBA" id="ARBA00022723"/>
    </source>
</evidence>
<dbReference type="InterPro" id="IPR003593">
    <property type="entry name" value="AAA+_ATPase"/>
</dbReference>
<dbReference type="Pfam" id="PF00628">
    <property type="entry name" value="PHD"/>
    <property type="match status" value="1"/>
</dbReference>
<dbReference type="SUPFAM" id="SSF57903">
    <property type="entry name" value="FYVE/PHD zinc finger"/>
    <property type="match status" value="1"/>
</dbReference>
<dbReference type="InterPro" id="IPR027417">
    <property type="entry name" value="P-loop_NTPase"/>
</dbReference>
<dbReference type="InterPro" id="IPR011011">
    <property type="entry name" value="Znf_FYVE_PHD"/>
</dbReference>
<dbReference type="PANTHER" id="PTHR12087">
    <property type="entry name" value="ORIGIN RECOGNITION COMPLEX SUBUNIT 4"/>
    <property type="match status" value="1"/>
</dbReference>
<dbReference type="EMBL" id="MCFK01006171">
    <property type="protein sequence ID" value="RKF59258.1"/>
    <property type="molecule type" value="Genomic_DNA"/>
</dbReference>
<evidence type="ECO:0000256" key="7">
    <source>
        <dbReference type="ARBA" id="ARBA00022833"/>
    </source>
</evidence>
<dbReference type="SMART" id="SM00382">
    <property type="entry name" value="AAA"/>
    <property type="match status" value="1"/>
</dbReference>
<dbReference type="InterPro" id="IPR016527">
    <property type="entry name" value="ORC4"/>
</dbReference>
<evidence type="ECO:0000259" key="12">
    <source>
        <dbReference type="PROSITE" id="PS50016"/>
    </source>
</evidence>
<feature type="compositionally biased region" description="Polar residues" evidence="11">
    <location>
        <begin position="131"/>
        <end position="147"/>
    </location>
</feature>
<evidence type="ECO:0000313" key="13">
    <source>
        <dbReference type="EMBL" id="RKF59258.1"/>
    </source>
</evidence>
<keyword evidence="4" id="KW-0235">DNA replication</keyword>
<evidence type="ECO:0000256" key="10">
    <source>
        <dbReference type="PROSITE-ProRule" id="PRU00146"/>
    </source>
</evidence>
<dbReference type="Pfam" id="PF13191">
    <property type="entry name" value="AAA_16"/>
    <property type="match status" value="1"/>
</dbReference>
<dbReference type="AlphaFoldDB" id="A0A420HP87"/>
<dbReference type="InterPro" id="IPR001965">
    <property type="entry name" value="Znf_PHD"/>
</dbReference>
<comment type="subcellular location">
    <subcellularLocation>
        <location evidence="1">Nucleus</location>
    </subcellularLocation>
</comment>
<organism evidence="13 14">
    <name type="scientific">Erysiphe neolycopersici</name>
    <dbReference type="NCBI Taxonomy" id="212602"/>
    <lineage>
        <taxon>Eukaryota</taxon>
        <taxon>Fungi</taxon>
        <taxon>Dikarya</taxon>
        <taxon>Ascomycota</taxon>
        <taxon>Pezizomycotina</taxon>
        <taxon>Leotiomycetes</taxon>
        <taxon>Erysiphales</taxon>
        <taxon>Erysiphaceae</taxon>
        <taxon>Erysiphe</taxon>
    </lineage>
</organism>
<accession>A0A420HP87</accession>
<gene>
    <name evidence="13" type="ORF">OnM2_061058</name>
</gene>
<dbReference type="GO" id="GO:0006270">
    <property type="term" value="P:DNA replication initiation"/>
    <property type="evidence" value="ECO:0007669"/>
    <property type="project" value="TreeGrafter"/>
</dbReference>
<feature type="region of interest" description="Disordered" evidence="11">
    <location>
        <begin position="128"/>
        <end position="262"/>
    </location>
</feature>
<dbReference type="OrthoDB" id="343623at2759"/>
<evidence type="ECO:0000256" key="3">
    <source>
        <dbReference type="ARBA" id="ARBA00019083"/>
    </source>
</evidence>
<evidence type="ECO:0000256" key="9">
    <source>
        <dbReference type="ARBA" id="ARBA00023242"/>
    </source>
</evidence>
<evidence type="ECO:0000256" key="11">
    <source>
        <dbReference type="SAM" id="MobiDB-lite"/>
    </source>
</evidence>
<dbReference type="InterPro" id="IPR032705">
    <property type="entry name" value="ORC4_C"/>
</dbReference>
<name>A0A420HP87_9PEZI</name>
<keyword evidence="7" id="KW-0862">Zinc</keyword>
<keyword evidence="6 10" id="KW-0863">Zinc-finger</keyword>
<sequence>MSLSRKRNRAQFNHDQDEVSVENDRRAKKGKGNTWETTNLPPKKSAPCRSGTLATPELELKKLKVREKDIYDFTSSDSEDHRQYARRKSAISSIKKTTLTDKTINDDSKISVGIDSSIKERGDLKAASKELTASKSSQKEFNSQINAKTERQRGSDVTPLFSKKSMPVVEIISSGLSKNSGTQKSRKKRPKVDTTTQSIKVAGNLDLDCRPSSSLGKRKKGSTESISKKSALAISLPSSRPRELSSEPKKRRIRNASPEQAKGSNYITRSIFTSDIKLLSSKKKVDANANEKFDLGFKDLPVTVVAKKQQGKKHSSSGGKASPAHPDDDTACEVCRRYDSKKNNPMLLCDGCDNGYHIKCVGLVEEPDTDLWFCEKCKPDVTYVQKDGPPLESLDMPQNISNFEHHLKNMQRTVLDKLTGRIPLKLTNLEDEMQKVYQIVHQTVLSGEGNSMLIIGSRGTGKSTLVDHVISDISNNHRDDFHVVRLNGFIHTDDRLALREIWRQLGREMRVDDDDPMMKSGHHADILVTLLALLSDPSHISETEPNQTATSVIFILDEFDHFTTHHRQTLLYNLFDIAQSKKAPILVLGLTTKVDVAEMLEKRVKSRFSHRYVHLSLPRSLPAFWQTCKESLTMNEFEAKIESKELMFAAGYQEFMSYWQAMIENLYTKDVTFIYHLESIFYRTKSVPTFLNSCILPISNLSAQRPILRGTSFQHGEMLLTEPDSKLHILQGLSELELALLISAARLDVILDTDTCNFAMAYEEYSSLTSRHKIQTSNSGIKAIGASGAKVWGRQVSLDAWEKLARYELLIPVTASGASLFGAAAGHGRDCSITGRMWKVDVALEEIPGSVETLSKVMVKWCKEI</sequence>
<dbReference type="STRING" id="212602.A0A420HP87"/>
<dbReference type="InterPro" id="IPR019787">
    <property type="entry name" value="Znf_PHD-finger"/>
</dbReference>
<dbReference type="PROSITE" id="PS01359">
    <property type="entry name" value="ZF_PHD_1"/>
    <property type="match status" value="1"/>
</dbReference>
<feature type="region of interest" description="Disordered" evidence="11">
    <location>
        <begin position="308"/>
        <end position="329"/>
    </location>
</feature>
<dbReference type="GO" id="GO:0003688">
    <property type="term" value="F:DNA replication origin binding"/>
    <property type="evidence" value="ECO:0007669"/>
    <property type="project" value="TreeGrafter"/>
</dbReference>
<dbReference type="Gene3D" id="3.40.50.300">
    <property type="entry name" value="P-loop containing nucleotide triphosphate hydrolases"/>
    <property type="match status" value="1"/>
</dbReference>
<dbReference type="InterPro" id="IPR019786">
    <property type="entry name" value="Zinc_finger_PHD-type_CS"/>
</dbReference>
<dbReference type="GO" id="GO:0008270">
    <property type="term" value="F:zinc ion binding"/>
    <property type="evidence" value="ECO:0007669"/>
    <property type="project" value="UniProtKB-KW"/>
</dbReference>
<comment type="similarity">
    <text evidence="2">Belongs to the ORC4 family.</text>
</comment>
<evidence type="ECO:0000256" key="8">
    <source>
        <dbReference type="ARBA" id="ARBA00023125"/>
    </source>
</evidence>
<dbReference type="Gene3D" id="3.30.40.10">
    <property type="entry name" value="Zinc/RING finger domain, C3HC4 (zinc finger)"/>
    <property type="match status" value="1"/>
</dbReference>
<dbReference type="InterPro" id="IPR041664">
    <property type="entry name" value="AAA_16"/>
</dbReference>
<dbReference type="Proteomes" id="UP000286134">
    <property type="component" value="Unassembled WGS sequence"/>
</dbReference>
<dbReference type="SMART" id="SM00249">
    <property type="entry name" value="PHD"/>
    <property type="match status" value="1"/>
</dbReference>
<evidence type="ECO:0000256" key="1">
    <source>
        <dbReference type="ARBA" id="ARBA00004123"/>
    </source>
</evidence>
<proteinExistence type="inferred from homology"/>
<dbReference type="SUPFAM" id="SSF52540">
    <property type="entry name" value="P-loop containing nucleoside triphosphate hydrolases"/>
    <property type="match status" value="1"/>
</dbReference>
<dbReference type="InterPro" id="IPR013083">
    <property type="entry name" value="Znf_RING/FYVE/PHD"/>
</dbReference>
<comment type="caution">
    <text evidence="13">The sequence shown here is derived from an EMBL/GenBank/DDBJ whole genome shotgun (WGS) entry which is preliminary data.</text>
</comment>
<dbReference type="Pfam" id="PF14629">
    <property type="entry name" value="ORC4_C"/>
    <property type="match status" value="1"/>
</dbReference>
<feature type="compositionally biased region" description="Polar residues" evidence="11">
    <location>
        <begin position="174"/>
        <end position="183"/>
    </location>
</feature>
<protein>
    <recommendedName>
        <fullName evidence="3">Origin recognition complex subunit 4</fullName>
    </recommendedName>
</protein>
<keyword evidence="9" id="KW-0539">Nucleus</keyword>